<sequence length="350" mass="39462">MDYQPAILSLSLGRPGIHDFEYKMEQAAQAGFKGIELFFDDLQAVSRNIAGLDNDTKPTVDQLLSGADRCRDKCAGLGITIITLQPYLFYDGLLDRAEQQRRLHEDAPVWMRLCKRLGVTMIQVSANFLPASSLVEDMEAHRDTVVDDLRALADLGAAQNPPVRFAYEALSFSTKIDTWQAAWDIVKHADRPNLGIVLDTFNLVGRIWADPASENDDRRVPNANVELRKSLEELVAEVDLAKVYYLQIADGERMKSPLVSGHEFHVDGQLPRMSWSRNARLFMYEEEQGAYLPVEEMVRVVVEELGYTGWMSLELFSRTVAEPGDQVPVEHARRGIRSYRTMCDRLGLAG</sequence>
<organism evidence="2 3">
    <name type="scientific">Penicillium brevicompactum</name>
    <dbReference type="NCBI Taxonomy" id="5074"/>
    <lineage>
        <taxon>Eukaryota</taxon>
        <taxon>Fungi</taxon>
        <taxon>Dikarya</taxon>
        <taxon>Ascomycota</taxon>
        <taxon>Pezizomycotina</taxon>
        <taxon>Eurotiomycetes</taxon>
        <taxon>Eurotiomycetidae</taxon>
        <taxon>Eurotiales</taxon>
        <taxon>Aspergillaceae</taxon>
        <taxon>Penicillium</taxon>
    </lineage>
</organism>
<feature type="domain" description="Xylose isomerase-like TIM barrel" evidence="1">
    <location>
        <begin position="25"/>
        <end position="327"/>
    </location>
</feature>
<dbReference type="Proteomes" id="UP001147695">
    <property type="component" value="Unassembled WGS sequence"/>
</dbReference>
<name>A0A9W9QB79_PENBR</name>
<reference evidence="2" key="1">
    <citation type="submission" date="2022-12" db="EMBL/GenBank/DDBJ databases">
        <authorList>
            <person name="Petersen C."/>
        </authorList>
    </citation>
    <scope>NUCLEOTIDE SEQUENCE</scope>
    <source>
        <strain evidence="2">IBT 35673</strain>
    </source>
</reference>
<evidence type="ECO:0000259" key="1">
    <source>
        <dbReference type="Pfam" id="PF01261"/>
    </source>
</evidence>
<evidence type="ECO:0000313" key="2">
    <source>
        <dbReference type="EMBL" id="KAJ5329068.1"/>
    </source>
</evidence>
<dbReference type="AlphaFoldDB" id="A0A9W9QB79"/>
<keyword evidence="2" id="KW-0413">Isomerase</keyword>
<proteinExistence type="predicted"/>
<dbReference type="InterPro" id="IPR013022">
    <property type="entry name" value="Xyl_isomerase-like_TIM-brl"/>
</dbReference>
<dbReference type="InterPro" id="IPR036237">
    <property type="entry name" value="Xyl_isomerase-like_sf"/>
</dbReference>
<dbReference type="SUPFAM" id="SSF51658">
    <property type="entry name" value="Xylose isomerase-like"/>
    <property type="match status" value="1"/>
</dbReference>
<dbReference type="PANTHER" id="PTHR12110">
    <property type="entry name" value="HYDROXYPYRUVATE ISOMERASE"/>
    <property type="match status" value="1"/>
</dbReference>
<comment type="caution">
    <text evidence="2">The sequence shown here is derived from an EMBL/GenBank/DDBJ whole genome shotgun (WGS) entry which is preliminary data.</text>
</comment>
<dbReference type="GO" id="GO:0016853">
    <property type="term" value="F:isomerase activity"/>
    <property type="evidence" value="ECO:0007669"/>
    <property type="project" value="UniProtKB-KW"/>
</dbReference>
<dbReference type="InterPro" id="IPR050312">
    <property type="entry name" value="IolE/XylAMocC-like"/>
</dbReference>
<evidence type="ECO:0000313" key="3">
    <source>
        <dbReference type="Proteomes" id="UP001147695"/>
    </source>
</evidence>
<dbReference type="PANTHER" id="PTHR12110:SF57">
    <property type="entry name" value="DIOXYGENASE, PUTATIVE-RELATED"/>
    <property type="match status" value="1"/>
</dbReference>
<gene>
    <name evidence="2" type="ORF">N7452_009458</name>
</gene>
<dbReference type="EMBL" id="JAPZBQ010000005">
    <property type="protein sequence ID" value="KAJ5329068.1"/>
    <property type="molecule type" value="Genomic_DNA"/>
</dbReference>
<accession>A0A9W9QB79</accession>
<dbReference type="Pfam" id="PF01261">
    <property type="entry name" value="AP_endonuc_2"/>
    <property type="match status" value="1"/>
</dbReference>
<dbReference type="Gene3D" id="3.20.20.150">
    <property type="entry name" value="Divalent-metal-dependent TIM barrel enzymes"/>
    <property type="match status" value="1"/>
</dbReference>
<reference evidence="2" key="2">
    <citation type="journal article" date="2023" name="IMA Fungus">
        <title>Comparative genomic study of the Penicillium genus elucidates a diverse pangenome and 15 lateral gene transfer events.</title>
        <authorList>
            <person name="Petersen C."/>
            <person name="Sorensen T."/>
            <person name="Nielsen M.R."/>
            <person name="Sondergaard T.E."/>
            <person name="Sorensen J.L."/>
            <person name="Fitzpatrick D.A."/>
            <person name="Frisvad J.C."/>
            <person name="Nielsen K.L."/>
        </authorList>
    </citation>
    <scope>NUCLEOTIDE SEQUENCE</scope>
    <source>
        <strain evidence="2">IBT 35673</strain>
    </source>
</reference>
<protein>
    <submittedName>
        <fullName evidence="2">Xylose isomerase-like protein</fullName>
    </submittedName>
</protein>